<protein>
    <recommendedName>
        <fullName evidence="9">Aromatic acid exporter family member 1</fullName>
    </recommendedName>
</protein>
<gene>
    <name evidence="7" type="ORF">GCM10022402_02710</name>
</gene>
<evidence type="ECO:0008006" key="9">
    <source>
        <dbReference type="Google" id="ProtNLM"/>
    </source>
</evidence>
<keyword evidence="2" id="KW-1003">Cell membrane</keyword>
<evidence type="ECO:0000256" key="6">
    <source>
        <dbReference type="SAM" id="Phobius"/>
    </source>
</evidence>
<sequence length="412" mass="44863">MGAVRDARHSWRDVLPSTLTLARLRAALVRAVRHGGYERDTLLFLGKSTLAATVAWFVAHQLLGAQSPAFAPFSAALLVQVSVYRSVTRSLQYVLAVVLGVAVQAVLGFLLGPRLWTFALVALAALAIGRWRTLGPQGDQVATAAFFAFSAFTVVTSLDGRIAQLGNVIMLVLAGSAIGVVTNLLVFPPMRLRSAEYGLTTLARATGDLVDDVATRLHEGVPDSETTSYWRYRARLLGGTVEQARSAVRTAEESVWYNPRVMLRRYRNRTSVAGYEAATNALGRVVGQLESVTRALHHGREAATGAETGYVRFLRDYGAFLAAVDEAIEVLASLSQERLRDDIGELDSRVQRAREHADRLATAARGSALGPDEYAQAYGTLLIEASRFLDELSYAHSALSQGWEAQGWEKFR</sequence>
<evidence type="ECO:0000256" key="3">
    <source>
        <dbReference type="ARBA" id="ARBA00022692"/>
    </source>
</evidence>
<keyword evidence="3 6" id="KW-0812">Transmembrane</keyword>
<keyword evidence="4 6" id="KW-1133">Transmembrane helix</keyword>
<dbReference type="EMBL" id="BAABDD010000001">
    <property type="protein sequence ID" value="GAA3725490.1"/>
    <property type="molecule type" value="Genomic_DNA"/>
</dbReference>
<evidence type="ECO:0000313" key="8">
    <source>
        <dbReference type="Proteomes" id="UP001500908"/>
    </source>
</evidence>
<dbReference type="InterPro" id="IPR010343">
    <property type="entry name" value="ArAE_1"/>
</dbReference>
<feature type="transmembrane region" description="Helical" evidence="6">
    <location>
        <begin position="164"/>
        <end position="187"/>
    </location>
</feature>
<comment type="subcellular location">
    <subcellularLocation>
        <location evidence="1">Cell membrane</location>
        <topology evidence="1">Multi-pass membrane protein</topology>
    </subcellularLocation>
</comment>
<feature type="transmembrane region" description="Helical" evidence="6">
    <location>
        <begin position="141"/>
        <end position="158"/>
    </location>
</feature>
<reference evidence="8" key="1">
    <citation type="journal article" date="2019" name="Int. J. Syst. Evol. Microbiol.">
        <title>The Global Catalogue of Microorganisms (GCM) 10K type strain sequencing project: providing services to taxonomists for standard genome sequencing and annotation.</title>
        <authorList>
            <consortium name="The Broad Institute Genomics Platform"/>
            <consortium name="The Broad Institute Genome Sequencing Center for Infectious Disease"/>
            <person name="Wu L."/>
            <person name="Ma J."/>
        </authorList>
    </citation>
    <scope>NUCLEOTIDE SEQUENCE [LARGE SCALE GENOMIC DNA]</scope>
    <source>
        <strain evidence="8">JCM 17137</strain>
    </source>
</reference>
<comment type="caution">
    <text evidence="7">The sequence shown here is derived from an EMBL/GenBank/DDBJ whole genome shotgun (WGS) entry which is preliminary data.</text>
</comment>
<keyword evidence="5 6" id="KW-0472">Membrane</keyword>
<evidence type="ECO:0000256" key="4">
    <source>
        <dbReference type="ARBA" id="ARBA00022989"/>
    </source>
</evidence>
<accession>A0ABP7EV03</accession>
<proteinExistence type="predicted"/>
<feature type="transmembrane region" description="Helical" evidence="6">
    <location>
        <begin position="91"/>
        <end position="110"/>
    </location>
</feature>
<evidence type="ECO:0000256" key="2">
    <source>
        <dbReference type="ARBA" id="ARBA00022475"/>
    </source>
</evidence>
<evidence type="ECO:0000313" key="7">
    <source>
        <dbReference type="EMBL" id="GAA3725490.1"/>
    </source>
</evidence>
<organism evidence="7 8">
    <name type="scientific">Salinactinospora qingdaonensis</name>
    <dbReference type="NCBI Taxonomy" id="702744"/>
    <lineage>
        <taxon>Bacteria</taxon>
        <taxon>Bacillati</taxon>
        <taxon>Actinomycetota</taxon>
        <taxon>Actinomycetes</taxon>
        <taxon>Streptosporangiales</taxon>
        <taxon>Nocardiopsidaceae</taxon>
        <taxon>Salinactinospora</taxon>
    </lineage>
</organism>
<evidence type="ECO:0000256" key="1">
    <source>
        <dbReference type="ARBA" id="ARBA00004651"/>
    </source>
</evidence>
<evidence type="ECO:0000256" key="5">
    <source>
        <dbReference type="ARBA" id="ARBA00023136"/>
    </source>
</evidence>
<dbReference type="Pfam" id="PF06081">
    <property type="entry name" value="ArAE_1"/>
    <property type="match status" value="1"/>
</dbReference>
<name>A0ABP7EV03_9ACTN</name>
<keyword evidence="8" id="KW-1185">Reference proteome</keyword>
<dbReference type="Proteomes" id="UP001500908">
    <property type="component" value="Unassembled WGS sequence"/>
</dbReference>